<dbReference type="HOGENOM" id="CLU_1500714_0_0_11"/>
<reference evidence="1 2" key="2">
    <citation type="submission" date="2007-05" db="EMBL/GenBank/DDBJ databases">
        <title>Draft genome sequence of Bifidobacterium adolescentis (L2-32).</title>
        <authorList>
            <person name="Sudarsanam P."/>
            <person name="Ley R."/>
            <person name="Guruge J."/>
            <person name="Turnbaugh P.J."/>
            <person name="Mahowald M."/>
            <person name="Liep D."/>
            <person name="Gordon J."/>
        </authorList>
    </citation>
    <scope>NUCLEOTIDE SEQUENCE [LARGE SCALE GENOMIC DNA]</scope>
    <source>
        <strain evidence="1 2">L2-32</strain>
    </source>
</reference>
<comment type="caution">
    <text evidence="1">The sequence shown here is derived from an EMBL/GenBank/DDBJ whole genome shotgun (WGS) entry which is preliminary data.</text>
</comment>
<sequence>MRISIHALRKESDAYCGRIMSPCSAFQSTLSVRRATQRILDAGLAMEFQSTLSVRRATFTPTLDLAVSIFQSTLSVRRATHDGHSTVGGSIFQSTLSVRRATPEHPEGHARNMISIHALRKESDRLWNHHASHHQRFQSTLSVRRATGSPYFAIVQFVFQSTLSVRRATHADWQGMAPF</sequence>
<gene>
    <name evidence="1" type="ORF">BIFADO_02328</name>
</gene>
<organism evidence="1 2">
    <name type="scientific">Bifidobacterium adolescentis L2-32</name>
    <dbReference type="NCBI Taxonomy" id="411481"/>
    <lineage>
        <taxon>Bacteria</taxon>
        <taxon>Bacillati</taxon>
        <taxon>Actinomycetota</taxon>
        <taxon>Actinomycetes</taxon>
        <taxon>Bifidobacteriales</taxon>
        <taxon>Bifidobacteriaceae</taxon>
        <taxon>Bifidobacterium</taxon>
    </lineage>
</organism>
<protein>
    <submittedName>
        <fullName evidence="1">Uncharacterized protein</fullName>
    </submittedName>
</protein>
<dbReference type="AlphaFoldDB" id="A7A8Y5"/>
<dbReference type="EMBL" id="AAXD02000074">
    <property type="protein sequence ID" value="EDN82200.1"/>
    <property type="molecule type" value="Genomic_DNA"/>
</dbReference>
<accession>A7A8Y5</accession>
<reference evidence="1 2" key="1">
    <citation type="submission" date="2007-04" db="EMBL/GenBank/DDBJ databases">
        <authorList>
            <person name="Fulton L."/>
            <person name="Clifton S."/>
            <person name="Fulton B."/>
            <person name="Xu J."/>
            <person name="Minx P."/>
            <person name="Pepin K.H."/>
            <person name="Johnson M."/>
            <person name="Thiruvilangam P."/>
            <person name="Bhonagiri V."/>
            <person name="Nash W.E."/>
            <person name="Mardis E.R."/>
            <person name="Wilson R.K."/>
        </authorList>
    </citation>
    <scope>NUCLEOTIDE SEQUENCE [LARGE SCALE GENOMIC DNA]</scope>
    <source>
        <strain evidence="1 2">L2-32</strain>
    </source>
</reference>
<name>A7A8Y5_BIFAD</name>
<dbReference type="Proteomes" id="UP000003773">
    <property type="component" value="Unassembled WGS sequence"/>
</dbReference>
<proteinExistence type="predicted"/>
<evidence type="ECO:0000313" key="2">
    <source>
        <dbReference type="Proteomes" id="UP000003773"/>
    </source>
</evidence>
<evidence type="ECO:0000313" key="1">
    <source>
        <dbReference type="EMBL" id="EDN82200.1"/>
    </source>
</evidence>